<dbReference type="SUPFAM" id="SSF160424">
    <property type="entry name" value="BH3703-like"/>
    <property type="match status" value="1"/>
</dbReference>
<keyword evidence="2" id="KW-1185">Reference proteome</keyword>
<sequence>MIERSHLKPQEQQEILQKIGGELLTAVSDEWETITYTACALIGQMSERLEETRAGGEPERRRIPLGVIDLVRELRAGMYQENKGTWFTLTYTITRPGKFKADYDYDGQPRFVFYPQSSDFALDLRHFPRDPEYIPDWLNEKLREEAGGTAAG</sequence>
<gene>
    <name evidence="1" type="ORF">RM479_00115</name>
</gene>
<proteinExistence type="predicted"/>
<dbReference type="RefSeq" id="WP_311509585.1">
    <property type="nucleotide sequence ID" value="NZ_JAVREP010000001.1"/>
</dbReference>
<dbReference type="InterPro" id="IPR036170">
    <property type="entry name" value="YezG-like_sf"/>
</dbReference>
<comment type="caution">
    <text evidence="1">The sequence shown here is derived from an EMBL/GenBank/DDBJ whole genome shotgun (WGS) entry which is preliminary data.</text>
</comment>
<name>A0ABU2M2G1_9ACTN</name>
<evidence type="ECO:0000313" key="1">
    <source>
        <dbReference type="EMBL" id="MDT0326815.1"/>
    </source>
</evidence>
<evidence type="ECO:0000313" key="2">
    <source>
        <dbReference type="Proteomes" id="UP001183390"/>
    </source>
</evidence>
<protein>
    <submittedName>
        <fullName evidence="1">DUF600 family protein</fullName>
    </submittedName>
</protein>
<reference evidence="2" key="1">
    <citation type="submission" date="2023-07" db="EMBL/GenBank/DDBJ databases">
        <title>30 novel species of actinomycetes from the DSMZ collection.</title>
        <authorList>
            <person name="Nouioui I."/>
        </authorList>
    </citation>
    <scope>NUCLEOTIDE SEQUENCE [LARGE SCALE GENOMIC DNA]</scope>
    <source>
        <strain evidence="2">DSM 44743</strain>
    </source>
</reference>
<dbReference type="EMBL" id="JAVREP010000001">
    <property type="protein sequence ID" value="MDT0326815.1"/>
    <property type="molecule type" value="Genomic_DNA"/>
</dbReference>
<dbReference type="Pfam" id="PF04634">
    <property type="entry name" value="YezG-like"/>
    <property type="match status" value="1"/>
</dbReference>
<dbReference type="InterPro" id="IPR006728">
    <property type="entry name" value="YezG-like"/>
</dbReference>
<dbReference type="Gene3D" id="3.30.500.20">
    <property type="entry name" value="BH3703-like domains"/>
    <property type="match status" value="1"/>
</dbReference>
<accession>A0ABU2M2G1</accession>
<organism evidence="1 2">
    <name type="scientific">Nocardiopsis lambiniae</name>
    <dbReference type="NCBI Taxonomy" id="3075539"/>
    <lineage>
        <taxon>Bacteria</taxon>
        <taxon>Bacillati</taxon>
        <taxon>Actinomycetota</taxon>
        <taxon>Actinomycetes</taxon>
        <taxon>Streptosporangiales</taxon>
        <taxon>Nocardiopsidaceae</taxon>
        <taxon>Nocardiopsis</taxon>
    </lineage>
</organism>
<dbReference type="Proteomes" id="UP001183390">
    <property type="component" value="Unassembled WGS sequence"/>
</dbReference>